<protein>
    <recommendedName>
        <fullName evidence="3">LysR substrate binding domain-containing protein</fullName>
    </recommendedName>
</protein>
<keyword evidence="2" id="KW-1185">Reference proteome</keyword>
<accession>A0ABN1ZLN1</accession>
<dbReference type="Proteomes" id="UP001422759">
    <property type="component" value="Unassembled WGS sequence"/>
</dbReference>
<reference evidence="1 2" key="1">
    <citation type="journal article" date="2019" name="Int. J. Syst. Evol. Microbiol.">
        <title>The Global Catalogue of Microorganisms (GCM) 10K type strain sequencing project: providing services to taxonomists for standard genome sequencing and annotation.</title>
        <authorList>
            <consortium name="The Broad Institute Genomics Platform"/>
            <consortium name="The Broad Institute Genome Sequencing Center for Infectious Disease"/>
            <person name="Wu L."/>
            <person name="Ma J."/>
        </authorList>
    </citation>
    <scope>NUCLEOTIDE SEQUENCE [LARGE SCALE GENOMIC DNA]</scope>
    <source>
        <strain evidence="1 2">JCM 14560</strain>
    </source>
</reference>
<comment type="caution">
    <text evidence="1">The sequence shown here is derived from an EMBL/GenBank/DDBJ whole genome shotgun (WGS) entry which is preliminary data.</text>
</comment>
<evidence type="ECO:0000313" key="1">
    <source>
        <dbReference type="EMBL" id="GAA1500843.1"/>
    </source>
</evidence>
<dbReference type="EMBL" id="BAAANT010000077">
    <property type="protein sequence ID" value="GAA1500843.1"/>
    <property type="molecule type" value="Genomic_DNA"/>
</dbReference>
<proteinExistence type="predicted"/>
<name>A0ABN1ZLN1_9ACTN</name>
<evidence type="ECO:0008006" key="3">
    <source>
        <dbReference type="Google" id="ProtNLM"/>
    </source>
</evidence>
<sequence length="85" mass="9142">MAERLVSTSPSDGLPARLGVLGQGFLDGLANRLNVEAGLCEVLLYSRHRVMADELATVMDVEAGLALIVPTTSERAIRANSPWFM</sequence>
<evidence type="ECO:0000313" key="2">
    <source>
        <dbReference type="Proteomes" id="UP001422759"/>
    </source>
</evidence>
<dbReference type="RefSeq" id="WP_344469683.1">
    <property type="nucleotide sequence ID" value="NZ_BAAANT010000077.1"/>
</dbReference>
<organism evidence="1 2">
    <name type="scientific">Kitasatospora kazusensis</name>
    <dbReference type="NCBI Taxonomy" id="407974"/>
    <lineage>
        <taxon>Bacteria</taxon>
        <taxon>Bacillati</taxon>
        <taxon>Actinomycetota</taxon>
        <taxon>Actinomycetes</taxon>
        <taxon>Kitasatosporales</taxon>
        <taxon>Streptomycetaceae</taxon>
        <taxon>Kitasatospora</taxon>
    </lineage>
</organism>
<gene>
    <name evidence="1" type="ORF">GCM10009760_62980</name>
</gene>